<evidence type="ECO:0000313" key="2">
    <source>
        <dbReference type="EMBL" id="SIS23010.1"/>
    </source>
</evidence>
<evidence type="ECO:0000256" key="1">
    <source>
        <dbReference type="SAM" id="MobiDB-lite"/>
    </source>
</evidence>
<dbReference type="EMBL" id="FTNI01000045">
    <property type="protein sequence ID" value="SIS23010.1"/>
    <property type="molecule type" value="Genomic_DNA"/>
</dbReference>
<proteinExistence type="predicted"/>
<dbReference type="AlphaFoldDB" id="A0A1N7HE90"/>
<dbReference type="Proteomes" id="UP000186096">
    <property type="component" value="Unassembled WGS sequence"/>
</dbReference>
<keyword evidence="3" id="KW-1185">Reference proteome</keyword>
<gene>
    <name evidence="2" type="ORF">SAMN05421833_14540</name>
</gene>
<protein>
    <submittedName>
        <fullName evidence="2">Uncharacterized protein</fullName>
    </submittedName>
</protein>
<organism evidence="2 3">
    <name type="scientific">Microbispora rosea</name>
    <dbReference type="NCBI Taxonomy" id="58117"/>
    <lineage>
        <taxon>Bacteria</taxon>
        <taxon>Bacillati</taxon>
        <taxon>Actinomycetota</taxon>
        <taxon>Actinomycetes</taxon>
        <taxon>Streptosporangiales</taxon>
        <taxon>Streptosporangiaceae</taxon>
        <taxon>Microbispora</taxon>
    </lineage>
</organism>
<reference evidence="3" key="1">
    <citation type="submission" date="2017-01" db="EMBL/GenBank/DDBJ databases">
        <authorList>
            <person name="Varghese N."/>
            <person name="Submissions S."/>
        </authorList>
    </citation>
    <scope>NUCLEOTIDE SEQUENCE [LARGE SCALE GENOMIC DNA]</scope>
    <source>
        <strain evidence="3">ATCC 12950</strain>
    </source>
</reference>
<sequence length="54" mass="6116">MCILQQNLTDQDRFAEPPTAGNPPSRGQENPSGLRHDLDRQDPEKHTERRGPAH</sequence>
<name>A0A1N7HE90_9ACTN</name>
<accession>A0A1N7HE90</accession>
<feature type="region of interest" description="Disordered" evidence="1">
    <location>
        <begin position="1"/>
        <end position="54"/>
    </location>
</feature>
<evidence type="ECO:0000313" key="3">
    <source>
        <dbReference type="Proteomes" id="UP000186096"/>
    </source>
</evidence>
<feature type="compositionally biased region" description="Basic and acidic residues" evidence="1">
    <location>
        <begin position="34"/>
        <end position="54"/>
    </location>
</feature>